<accession>B4W4J3</accession>
<evidence type="ECO:0000313" key="2">
    <source>
        <dbReference type="EMBL" id="EDX70894.1"/>
    </source>
</evidence>
<gene>
    <name evidence="2" type="ORF">MC7420_8104</name>
</gene>
<sequence length="72" mass="8410">MFEFDSDDKWLFKSADSELQEIQTLNNRFINKDKASRKQLQQLKKKSPRSLELPIPQAIPHPRTETQLQLGG</sequence>
<feature type="region of interest" description="Disordered" evidence="1">
    <location>
        <begin position="36"/>
        <end position="72"/>
    </location>
</feature>
<reference evidence="2 3" key="1">
    <citation type="submission" date="2008-07" db="EMBL/GenBank/DDBJ databases">
        <authorList>
            <person name="Tandeau de Marsac N."/>
            <person name="Ferriera S."/>
            <person name="Johnson J."/>
            <person name="Kravitz S."/>
            <person name="Beeson K."/>
            <person name="Sutton G."/>
            <person name="Rogers Y.-H."/>
            <person name="Friedman R."/>
            <person name="Frazier M."/>
            <person name="Venter J.C."/>
        </authorList>
    </citation>
    <scope>NUCLEOTIDE SEQUENCE [LARGE SCALE GENOMIC DNA]</scope>
    <source>
        <strain evidence="2 3">PCC 7420</strain>
    </source>
</reference>
<dbReference type="EMBL" id="DS989879">
    <property type="protein sequence ID" value="EDX70894.1"/>
    <property type="molecule type" value="Genomic_DNA"/>
</dbReference>
<keyword evidence="3" id="KW-1185">Reference proteome</keyword>
<dbReference type="Proteomes" id="UP000003835">
    <property type="component" value="Unassembled WGS sequence"/>
</dbReference>
<protein>
    <submittedName>
        <fullName evidence="2">Uncharacterized protein</fullName>
    </submittedName>
</protein>
<organism evidence="2 3">
    <name type="scientific">Coleofasciculus chthonoplastes PCC 7420</name>
    <dbReference type="NCBI Taxonomy" id="118168"/>
    <lineage>
        <taxon>Bacteria</taxon>
        <taxon>Bacillati</taxon>
        <taxon>Cyanobacteriota</taxon>
        <taxon>Cyanophyceae</taxon>
        <taxon>Coleofasciculales</taxon>
        <taxon>Coleofasciculaceae</taxon>
        <taxon>Coleofasciculus</taxon>
    </lineage>
</organism>
<dbReference type="AlphaFoldDB" id="B4W4J3"/>
<dbReference type="HOGENOM" id="CLU_2715410_0_0_3"/>
<name>B4W4J3_9CYAN</name>
<proteinExistence type="predicted"/>
<evidence type="ECO:0000313" key="3">
    <source>
        <dbReference type="Proteomes" id="UP000003835"/>
    </source>
</evidence>
<evidence type="ECO:0000256" key="1">
    <source>
        <dbReference type="SAM" id="MobiDB-lite"/>
    </source>
</evidence>